<protein>
    <submittedName>
        <fullName evidence="1">Unannotated protein</fullName>
    </submittedName>
</protein>
<accession>A0A6J7MM17</accession>
<name>A0A6J7MM17_9ZZZZ</name>
<proteinExistence type="predicted"/>
<dbReference type="AlphaFoldDB" id="A0A6J7MM17"/>
<reference evidence="1" key="1">
    <citation type="submission" date="2020-05" db="EMBL/GenBank/DDBJ databases">
        <authorList>
            <person name="Chiriac C."/>
            <person name="Salcher M."/>
            <person name="Ghai R."/>
            <person name="Kavagutti S V."/>
        </authorList>
    </citation>
    <scope>NUCLEOTIDE SEQUENCE</scope>
</reference>
<evidence type="ECO:0000313" key="1">
    <source>
        <dbReference type="EMBL" id="CAB4982220.1"/>
    </source>
</evidence>
<organism evidence="1">
    <name type="scientific">freshwater metagenome</name>
    <dbReference type="NCBI Taxonomy" id="449393"/>
    <lineage>
        <taxon>unclassified sequences</taxon>
        <taxon>metagenomes</taxon>
        <taxon>ecological metagenomes</taxon>
    </lineage>
</organism>
<gene>
    <name evidence="1" type="ORF">UFOPK3957_00530</name>
</gene>
<dbReference type="EMBL" id="CAFBOM010000067">
    <property type="protein sequence ID" value="CAB4982220.1"/>
    <property type="molecule type" value="Genomic_DNA"/>
</dbReference>
<sequence>MRQQGDARGFGPPRIIRAEDLAKITESGRREQRITERMGSDIRIGVTGKTWLPRPQQPSQPQRAALLKGMDVSADANERNRVHAT</sequence>